<name>A0AAQ3NMY3_VIGMU</name>
<organism evidence="1 2">
    <name type="scientific">Vigna mungo</name>
    <name type="common">Black gram</name>
    <name type="synonym">Phaseolus mungo</name>
    <dbReference type="NCBI Taxonomy" id="3915"/>
    <lineage>
        <taxon>Eukaryota</taxon>
        <taxon>Viridiplantae</taxon>
        <taxon>Streptophyta</taxon>
        <taxon>Embryophyta</taxon>
        <taxon>Tracheophyta</taxon>
        <taxon>Spermatophyta</taxon>
        <taxon>Magnoliopsida</taxon>
        <taxon>eudicotyledons</taxon>
        <taxon>Gunneridae</taxon>
        <taxon>Pentapetalae</taxon>
        <taxon>rosids</taxon>
        <taxon>fabids</taxon>
        <taxon>Fabales</taxon>
        <taxon>Fabaceae</taxon>
        <taxon>Papilionoideae</taxon>
        <taxon>50 kb inversion clade</taxon>
        <taxon>NPAAA clade</taxon>
        <taxon>indigoferoid/millettioid clade</taxon>
        <taxon>Phaseoleae</taxon>
        <taxon>Vigna</taxon>
    </lineage>
</organism>
<gene>
    <name evidence="1" type="ORF">V8G54_016438</name>
</gene>
<protein>
    <submittedName>
        <fullName evidence="1">Uncharacterized protein</fullName>
    </submittedName>
</protein>
<accession>A0AAQ3NMY3</accession>
<evidence type="ECO:0000313" key="2">
    <source>
        <dbReference type="Proteomes" id="UP001374535"/>
    </source>
</evidence>
<reference evidence="1 2" key="1">
    <citation type="journal article" date="2023" name="Life. Sci Alliance">
        <title>Evolutionary insights into 3D genome organization and epigenetic landscape of Vigna mungo.</title>
        <authorList>
            <person name="Junaid A."/>
            <person name="Singh B."/>
            <person name="Bhatia S."/>
        </authorList>
    </citation>
    <scope>NUCLEOTIDE SEQUENCE [LARGE SCALE GENOMIC DNA]</scope>
    <source>
        <strain evidence="1">Urdbean</strain>
    </source>
</reference>
<dbReference type="PANTHER" id="PTHR46993:SF6">
    <property type="entry name" value="MYB TRANSCRIPTION FACTOR"/>
    <property type="match status" value="1"/>
</dbReference>
<keyword evidence="2" id="KW-1185">Reference proteome</keyword>
<dbReference type="PANTHER" id="PTHR46993">
    <property type="entry name" value="MYB TRANSCRIPTION FACTOR"/>
    <property type="match status" value="1"/>
</dbReference>
<dbReference type="EMBL" id="CP144696">
    <property type="protein sequence ID" value="WVZ11908.1"/>
    <property type="molecule type" value="Genomic_DNA"/>
</dbReference>
<feature type="non-terminal residue" evidence="1">
    <location>
        <position position="1"/>
    </location>
</feature>
<evidence type="ECO:0000313" key="1">
    <source>
        <dbReference type="EMBL" id="WVZ11908.1"/>
    </source>
</evidence>
<proteinExistence type="predicted"/>
<dbReference type="AlphaFoldDB" id="A0AAQ3NMY3"/>
<sequence length="137" mass="15842">IFKSLQSDLSSHPINITETQLETLKLLEKLFCCDASSVTATMSAAYCVVAVECTIKCLQLNIYHHNLFYHQAVNKIWRVRIPHMNSFGSRKGSLLFSVELEWWRRDIEAPLLDLQVRERLASINTRRDVIVKLRGCH</sequence>
<dbReference type="Proteomes" id="UP001374535">
    <property type="component" value="Chromosome 5"/>
</dbReference>